<dbReference type="Proteomes" id="UP001497602">
    <property type="component" value="Unassembled WGS sequence"/>
</dbReference>
<dbReference type="EMBL" id="CAXJRC010000011">
    <property type="protein sequence ID" value="CAL2106111.1"/>
    <property type="molecule type" value="Genomic_DNA"/>
</dbReference>
<feature type="transmembrane region" description="Helical" evidence="1">
    <location>
        <begin position="12"/>
        <end position="33"/>
    </location>
</feature>
<sequence length="215" mass="25157">MRIIKKILKYFFFFLMMLILYTGISILVSFITVNKNSNKPTDNKTVYLSSNGIHLSIILPKENIDPTLLRDLSYSKNHHYFMFGWGNAYFYLNTPTWDDFKVSNGLKALFLNGETAIHLTTYYNKQPKWIPVKLSDRELYKLNAYIKNTFKINLEGKKIPIPHKDYSIYDSFYSAKGSYSPIKTCNTWVNSALKESGLKASYWTLWDFGVLNKYK</sequence>
<gene>
    <name evidence="2" type="ORF">T190115A13A_10267</name>
</gene>
<proteinExistence type="predicted"/>
<keyword evidence="1" id="KW-0812">Transmembrane</keyword>
<evidence type="ECO:0000313" key="2">
    <source>
        <dbReference type="EMBL" id="CAL2106111.1"/>
    </source>
</evidence>
<reference evidence="2 3" key="1">
    <citation type="submission" date="2024-05" db="EMBL/GenBank/DDBJ databases">
        <authorList>
            <person name="Duchaud E."/>
        </authorList>
    </citation>
    <scope>NUCLEOTIDE SEQUENCE [LARGE SCALE GENOMIC DNA]</scope>
    <source>
        <strain evidence="2">Ena-SAMPLE-TAB-13-05-2024-13:56:06:370-140305</strain>
    </source>
</reference>
<organism evidence="2 3">
    <name type="scientific">Tenacibaculum vairaonense</name>
    <dbReference type="NCBI Taxonomy" id="3137860"/>
    <lineage>
        <taxon>Bacteria</taxon>
        <taxon>Pseudomonadati</taxon>
        <taxon>Bacteroidota</taxon>
        <taxon>Flavobacteriia</taxon>
        <taxon>Flavobacteriales</taxon>
        <taxon>Flavobacteriaceae</taxon>
        <taxon>Tenacibaculum</taxon>
    </lineage>
</organism>
<keyword evidence="1" id="KW-0472">Membrane</keyword>
<protein>
    <recommendedName>
        <fullName evidence="4">DUF2459 domain-containing protein</fullName>
    </recommendedName>
</protein>
<dbReference type="Pfam" id="PF09601">
    <property type="entry name" value="DUF2459"/>
    <property type="match status" value="1"/>
</dbReference>
<comment type="caution">
    <text evidence="2">The sequence shown here is derived from an EMBL/GenBank/DDBJ whole genome shotgun (WGS) entry which is preliminary data.</text>
</comment>
<evidence type="ECO:0000313" key="3">
    <source>
        <dbReference type="Proteomes" id="UP001497602"/>
    </source>
</evidence>
<keyword evidence="3" id="KW-1185">Reference proteome</keyword>
<evidence type="ECO:0000256" key="1">
    <source>
        <dbReference type="SAM" id="Phobius"/>
    </source>
</evidence>
<name>A0ABM9PKC2_9FLAO</name>
<dbReference type="InterPro" id="IPR011727">
    <property type="entry name" value="CHP02117"/>
</dbReference>
<accession>A0ABM9PKC2</accession>
<evidence type="ECO:0008006" key="4">
    <source>
        <dbReference type="Google" id="ProtNLM"/>
    </source>
</evidence>
<keyword evidence="1" id="KW-1133">Transmembrane helix</keyword>